<dbReference type="SUPFAM" id="SSF143422">
    <property type="entry name" value="Transposase IS200-like"/>
    <property type="match status" value="1"/>
</dbReference>
<dbReference type="GO" id="GO:0006313">
    <property type="term" value="P:DNA transposition"/>
    <property type="evidence" value="ECO:0007669"/>
    <property type="project" value="InterPro"/>
</dbReference>
<protein>
    <recommendedName>
        <fullName evidence="1">Transposase IS200-like domain-containing protein</fullName>
    </recommendedName>
</protein>
<evidence type="ECO:0000313" key="2">
    <source>
        <dbReference type="EMBL" id="VAW21734.1"/>
    </source>
</evidence>
<dbReference type="GO" id="GO:0004803">
    <property type="term" value="F:transposase activity"/>
    <property type="evidence" value="ECO:0007669"/>
    <property type="project" value="InterPro"/>
</dbReference>
<reference evidence="2" key="1">
    <citation type="submission" date="2018-06" db="EMBL/GenBank/DDBJ databases">
        <authorList>
            <person name="Zhirakovskaya E."/>
        </authorList>
    </citation>
    <scope>NUCLEOTIDE SEQUENCE</scope>
</reference>
<gene>
    <name evidence="2" type="ORF">MNBD_BACTEROID04-1841</name>
</gene>
<feature type="domain" description="Transposase IS200-like" evidence="1">
    <location>
        <begin position="9"/>
        <end position="126"/>
    </location>
</feature>
<dbReference type="InterPro" id="IPR002686">
    <property type="entry name" value="Transposase_17"/>
</dbReference>
<dbReference type="PANTHER" id="PTHR34322:SF2">
    <property type="entry name" value="TRANSPOSASE IS200-LIKE DOMAIN-CONTAINING PROTEIN"/>
    <property type="match status" value="1"/>
</dbReference>
<dbReference type="Gene3D" id="3.30.70.1290">
    <property type="entry name" value="Transposase IS200-like"/>
    <property type="match status" value="1"/>
</dbReference>
<name>A0A3B0UNL3_9ZZZZ</name>
<dbReference type="EMBL" id="UOER01000104">
    <property type="protein sequence ID" value="VAW21734.1"/>
    <property type="molecule type" value="Genomic_DNA"/>
</dbReference>
<dbReference type="AlphaFoldDB" id="A0A3B0UNL3"/>
<dbReference type="InterPro" id="IPR036515">
    <property type="entry name" value="Transposase_17_sf"/>
</dbReference>
<proteinExistence type="predicted"/>
<dbReference type="Pfam" id="PF01797">
    <property type="entry name" value="Y1_Tnp"/>
    <property type="match status" value="1"/>
</dbReference>
<dbReference type="GO" id="GO:0003677">
    <property type="term" value="F:DNA binding"/>
    <property type="evidence" value="ECO:0007669"/>
    <property type="project" value="InterPro"/>
</dbReference>
<sequence length="224" mass="26751">MGRIPRVDIGNVIYHVINRANARLPLFEKDEDYQLFENILTEAQEKFDMRILAYCIMPNHWHLVLYPKSDGDIVKFMQWLTLTHTQRWHAFHNTIGHGHLYQGRYKSFLVQTNEYLLQLFRYVERNALRAKLVKKAENWRWSSLYIREKGDKEQKKLLSVWPVETSDDYVKFVNEAQTSSELDAIRYSVNKGKPYGEEAWMNKIIDKFKLKLTLRKRGRPKKGT</sequence>
<accession>A0A3B0UNL3</accession>
<organism evidence="2">
    <name type="scientific">hydrothermal vent metagenome</name>
    <dbReference type="NCBI Taxonomy" id="652676"/>
    <lineage>
        <taxon>unclassified sequences</taxon>
        <taxon>metagenomes</taxon>
        <taxon>ecological metagenomes</taxon>
    </lineage>
</organism>
<dbReference type="SMART" id="SM01321">
    <property type="entry name" value="Y1_Tnp"/>
    <property type="match status" value="1"/>
</dbReference>
<dbReference type="PANTHER" id="PTHR34322">
    <property type="entry name" value="TRANSPOSASE, Y1_TNP DOMAIN-CONTAINING"/>
    <property type="match status" value="1"/>
</dbReference>
<evidence type="ECO:0000259" key="1">
    <source>
        <dbReference type="SMART" id="SM01321"/>
    </source>
</evidence>